<dbReference type="PANTHER" id="PTHR11188">
    <property type="entry name" value="ARRESTIN DOMAIN CONTAINING PROTEIN"/>
    <property type="match status" value="1"/>
</dbReference>
<accession>A0A4V6AQ21</accession>
<evidence type="ECO:0000259" key="2">
    <source>
        <dbReference type="SMART" id="SM01017"/>
    </source>
</evidence>
<dbReference type="SMART" id="SM01017">
    <property type="entry name" value="Arrestin_C"/>
    <property type="match status" value="1"/>
</dbReference>
<reference evidence="3 4" key="1">
    <citation type="submission" date="2019-01" db="EMBL/GenBank/DDBJ databases">
        <title>Genome Assembly of Collichthys lucidus.</title>
        <authorList>
            <person name="Cai M."/>
            <person name="Xiao S."/>
        </authorList>
    </citation>
    <scope>NUCLEOTIDE SEQUENCE [LARGE SCALE GENOMIC DNA]</scope>
    <source>
        <strain evidence="3">JT15FE1705JMU</strain>
        <tissue evidence="3">Muscle</tissue>
    </source>
</reference>
<dbReference type="GO" id="GO:0007399">
    <property type="term" value="P:nervous system development"/>
    <property type="evidence" value="ECO:0007669"/>
    <property type="project" value="UniProtKB-ARBA"/>
</dbReference>
<dbReference type="EMBL" id="CM014088">
    <property type="protein sequence ID" value="TKS78832.1"/>
    <property type="molecule type" value="Genomic_DNA"/>
</dbReference>
<gene>
    <name evidence="3" type="ORF">D9C73_012341</name>
</gene>
<dbReference type="InterPro" id="IPR014756">
    <property type="entry name" value="Ig_E-set"/>
</dbReference>
<dbReference type="GO" id="GO:0015031">
    <property type="term" value="P:protein transport"/>
    <property type="evidence" value="ECO:0007669"/>
    <property type="project" value="TreeGrafter"/>
</dbReference>
<keyword evidence="4" id="KW-1185">Reference proteome</keyword>
<dbReference type="STRING" id="240159.A0A4V6AQ21"/>
<dbReference type="InterPro" id="IPR011022">
    <property type="entry name" value="Arrestin_C-like"/>
</dbReference>
<dbReference type="InterPro" id="IPR011021">
    <property type="entry name" value="Arrestin-like_N"/>
</dbReference>
<protein>
    <submittedName>
        <fullName evidence="3">Arrestin domain-containing protein 3</fullName>
    </submittedName>
</protein>
<name>A0A4V6AQ21_COLLU</name>
<dbReference type="InterPro" id="IPR050357">
    <property type="entry name" value="Arrestin_domain-protein"/>
</dbReference>
<evidence type="ECO:0000313" key="4">
    <source>
        <dbReference type="Proteomes" id="UP000298787"/>
    </source>
</evidence>
<dbReference type="Pfam" id="PF00339">
    <property type="entry name" value="Arrestin_N"/>
    <property type="match status" value="1"/>
</dbReference>
<dbReference type="InterPro" id="IPR014752">
    <property type="entry name" value="Arrestin-like_C"/>
</dbReference>
<comment type="similarity">
    <text evidence="1">Belongs to the arrestin family.</text>
</comment>
<dbReference type="Pfam" id="PF02752">
    <property type="entry name" value="Arrestin_C"/>
    <property type="match status" value="1"/>
</dbReference>
<organism evidence="3 4">
    <name type="scientific">Collichthys lucidus</name>
    <name type="common">Big head croaker</name>
    <name type="synonym">Sciaena lucida</name>
    <dbReference type="NCBI Taxonomy" id="240159"/>
    <lineage>
        <taxon>Eukaryota</taxon>
        <taxon>Metazoa</taxon>
        <taxon>Chordata</taxon>
        <taxon>Craniata</taxon>
        <taxon>Vertebrata</taxon>
        <taxon>Euteleostomi</taxon>
        <taxon>Actinopterygii</taxon>
        <taxon>Neopterygii</taxon>
        <taxon>Teleostei</taxon>
        <taxon>Neoteleostei</taxon>
        <taxon>Acanthomorphata</taxon>
        <taxon>Eupercaria</taxon>
        <taxon>Sciaenidae</taxon>
        <taxon>Collichthys</taxon>
    </lineage>
</organism>
<feature type="domain" description="Arrestin C-terminal-like" evidence="2">
    <location>
        <begin position="176"/>
        <end position="306"/>
    </location>
</feature>
<dbReference type="Gene3D" id="2.60.40.640">
    <property type="match status" value="2"/>
</dbReference>
<dbReference type="AlphaFoldDB" id="A0A4V6AQ21"/>
<dbReference type="PANTHER" id="PTHR11188:SF135">
    <property type="entry name" value="ARRESTIN DOMAIN CONTAINING 3-LIKE-RELATED"/>
    <property type="match status" value="1"/>
</dbReference>
<evidence type="ECO:0000256" key="1">
    <source>
        <dbReference type="ARBA" id="ARBA00005298"/>
    </source>
</evidence>
<dbReference type="Proteomes" id="UP000298787">
    <property type="component" value="Chromosome 11"/>
</dbReference>
<sequence>MFKQTLKNFSIHFNALNEKNTVSSGDVITGHISFDLTKQMKITSITMELKGKAHVHWARGGGAKTKRRHYSAKLEFFKLKSVIVQEHGAVEVKLQPGTHMYPFVCQLPLGDFPSTFRGANGGITYSLTVSVDRPWHMSKDFETQLNFVSRINTNQPDLQAPLSGSNNMTLCCLWCASGPITLTARTEKKAFVPGETIKIICDISNASSRTATPKVNLLQKQFYYTHNRVNKLMVPIKLASVTGQPVSAHTSDVQTQITLTIPPTASVSISNCSILNVEYLIEDVPRACQMSAENYHTFLHIVVPWVMCVMTSVHTNNKDITVNGEGKITLSGVGLVPVP</sequence>
<dbReference type="SUPFAM" id="SSF81296">
    <property type="entry name" value="E set domains"/>
    <property type="match status" value="2"/>
</dbReference>
<proteinExistence type="inferred from homology"/>
<evidence type="ECO:0000313" key="3">
    <source>
        <dbReference type="EMBL" id="TKS78832.1"/>
    </source>
</evidence>
<dbReference type="GO" id="GO:0005886">
    <property type="term" value="C:plasma membrane"/>
    <property type="evidence" value="ECO:0007669"/>
    <property type="project" value="TreeGrafter"/>
</dbReference>
<dbReference type="GO" id="GO:0005737">
    <property type="term" value="C:cytoplasm"/>
    <property type="evidence" value="ECO:0007669"/>
    <property type="project" value="TreeGrafter"/>
</dbReference>